<evidence type="ECO:0000313" key="2">
    <source>
        <dbReference type="Proteomes" id="UP000309038"/>
    </source>
</evidence>
<accession>A0A4S4K6N3</accession>
<organism evidence="1 2">
    <name type="scientific">Hermanssonia centrifuga</name>
    <dbReference type="NCBI Taxonomy" id="98765"/>
    <lineage>
        <taxon>Eukaryota</taxon>
        <taxon>Fungi</taxon>
        <taxon>Dikarya</taxon>
        <taxon>Basidiomycota</taxon>
        <taxon>Agaricomycotina</taxon>
        <taxon>Agaricomycetes</taxon>
        <taxon>Polyporales</taxon>
        <taxon>Meruliaceae</taxon>
        <taxon>Hermanssonia</taxon>
    </lineage>
</organism>
<feature type="non-terminal residue" evidence="1">
    <location>
        <position position="244"/>
    </location>
</feature>
<gene>
    <name evidence="1" type="ORF">EW026_g8245</name>
</gene>
<sequence>MAASLQSPMAQQCKLLHSLQGEEDSFDVWVESLKATNALLVGTTVLFTEKCLWEHIESHAFEELRSLMETAEVIALANFQEFKETLSDANSKHCIDWNHCKREIESFITLRAHFTTPAVSSHTSSNSAKPLTGGASAGSSANIHHTVALPKLTNGERKLLEQSKGCLKCRKVNAGHFVKNCPDGFPDASTYRDLVTGKVAITPIAEIDAIDTDVFQIPYVAAVQGTSSMPSCVLTSDDNDWDSD</sequence>
<dbReference type="AlphaFoldDB" id="A0A4S4K6N3"/>
<protein>
    <submittedName>
        <fullName evidence="1">Uncharacterized protein</fullName>
    </submittedName>
</protein>
<keyword evidence="2" id="KW-1185">Reference proteome</keyword>
<dbReference type="EMBL" id="SGPJ01000940">
    <property type="protein sequence ID" value="THG92777.1"/>
    <property type="molecule type" value="Genomic_DNA"/>
</dbReference>
<dbReference type="Proteomes" id="UP000309038">
    <property type="component" value="Unassembled WGS sequence"/>
</dbReference>
<comment type="caution">
    <text evidence="1">The sequence shown here is derived from an EMBL/GenBank/DDBJ whole genome shotgun (WGS) entry which is preliminary data.</text>
</comment>
<evidence type="ECO:0000313" key="1">
    <source>
        <dbReference type="EMBL" id="THG92777.1"/>
    </source>
</evidence>
<reference evidence="1 2" key="1">
    <citation type="submission" date="2019-02" db="EMBL/GenBank/DDBJ databases">
        <title>Genome sequencing of the rare red list fungi Phlebia centrifuga.</title>
        <authorList>
            <person name="Buettner E."/>
            <person name="Kellner H."/>
        </authorList>
    </citation>
    <scope>NUCLEOTIDE SEQUENCE [LARGE SCALE GENOMIC DNA]</scope>
    <source>
        <strain evidence="1 2">DSM 108282</strain>
    </source>
</reference>
<name>A0A4S4K6N3_9APHY</name>
<proteinExistence type="predicted"/>